<evidence type="ECO:0000313" key="2">
    <source>
        <dbReference type="EMBL" id="ACK98816.1"/>
    </source>
</evidence>
<sequence length="663" mass="74869">MDIVSYSKAMQGRKNLDSLNKRLGVGDYKNGDKDVKGTFATVKARLDELEKKRQGLIDKEIIIDTKDDFAKGTFIGLNADTGVLSLNKTESGGESNVNLIPVMTSNTAPSGVVSASAESLSNGPAYRAFNGTTNSWEDRWFVEDFVSDTWLQYKYDSPVVVTSYEIHPVFGDNGLEETRAPRDFKFHGSNDGETWNMIGLEAAISGWKAGNPKRFFTQNRTAYQYYRLTVLANNGDKSLEIGELKMLGPSLEYTNQGEWISQEIDLGNDFLELSAIEVVGTGNIKVSTKTNSDSDFIELDGKNIKSRNGKKLKLKVQFKNGEVLPTIDSIKIKYKIRPLPNRVSDLETSIHINLNKHNLRVNSLLDKKRYNMKDMIIDDFGDNSGIDVEKSENITYDKKKHKVKQSNAQQPATFITVSEQLDMMPKLFLLSGISGKATRESGWIKYPEAPLTSNTSNSLNVIWETSITNFKGTQPWQVFDGNEELSATHAHYYYNWRNYYVGLDFKDSPKHIEKVYISSVSLVEFQVICSNDKTNWKIAYSGNHGAIEVNGSPTATPKEYEFDSIGSYRYWAIRTITSVPNNWHGTMNELAFFENKDQDIMTQDPSKSEGLEYYVSRNNGEDWMRIEKDKLVSLDKLPEGKELVVKVVLKSGEELHAISYSWL</sequence>
<geneLocation type="plasmid" evidence="2 3">
    <name>pG9842_140</name>
</geneLocation>
<dbReference type="AlphaFoldDB" id="B7IZK6"/>
<reference evidence="2 3" key="1">
    <citation type="submission" date="2008-10" db="EMBL/GenBank/DDBJ databases">
        <title>Genome sequence of Bacillus cereus G9842.</title>
        <authorList>
            <person name="Dodson R.J."/>
            <person name="Durkin A.S."/>
            <person name="Rosovitz M.J."/>
            <person name="Rasko D.A."/>
            <person name="Hoffmaster A."/>
            <person name="Ravel J."/>
            <person name="Sutton G."/>
        </authorList>
    </citation>
    <scope>NUCLEOTIDE SEQUENCE [LARGE SCALE GENOMIC DNA]</scope>
    <source>
        <strain evidence="2 3">G9842</strain>
        <plasmid evidence="2 3">pG9842_140</plasmid>
    </source>
</reference>
<dbReference type="InterPro" id="IPR008979">
    <property type="entry name" value="Galactose-bd-like_sf"/>
</dbReference>
<keyword evidence="2" id="KW-0614">Plasmid</keyword>
<evidence type="ECO:0000259" key="1">
    <source>
        <dbReference type="PROSITE" id="PS50022"/>
    </source>
</evidence>
<dbReference type="Pfam" id="PF00754">
    <property type="entry name" value="F5_F8_type_C"/>
    <property type="match status" value="1"/>
</dbReference>
<evidence type="ECO:0000313" key="3">
    <source>
        <dbReference type="Proteomes" id="UP000006744"/>
    </source>
</evidence>
<dbReference type="PROSITE" id="PS50022">
    <property type="entry name" value="FA58C_3"/>
    <property type="match status" value="1"/>
</dbReference>
<dbReference type="Gene3D" id="2.60.120.260">
    <property type="entry name" value="Galactose-binding domain-like"/>
    <property type="match status" value="2"/>
</dbReference>
<dbReference type="KEGG" id="bcg:BCG9842_A0013"/>
<organism evidence="2 3">
    <name type="scientific">Bacillus cereus (strain G9842)</name>
    <dbReference type="NCBI Taxonomy" id="405531"/>
    <lineage>
        <taxon>Bacteria</taxon>
        <taxon>Bacillati</taxon>
        <taxon>Bacillota</taxon>
        <taxon>Bacilli</taxon>
        <taxon>Bacillales</taxon>
        <taxon>Bacillaceae</taxon>
        <taxon>Bacillus</taxon>
        <taxon>Bacillus cereus group</taxon>
    </lineage>
</organism>
<dbReference type="SUPFAM" id="SSF49785">
    <property type="entry name" value="Galactose-binding domain-like"/>
    <property type="match status" value="1"/>
</dbReference>
<dbReference type="HOGENOM" id="CLU_413703_0_0_9"/>
<protein>
    <submittedName>
        <fullName evidence="2">F5/8 type C domain protein</fullName>
    </submittedName>
</protein>
<proteinExistence type="predicted"/>
<feature type="domain" description="F5/8 type C" evidence="1">
    <location>
        <begin position="95"/>
        <end position="249"/>
    </location>
</feature>
<accession>B7IZK6</accession>
<name>B7IZK6_BACC2</name>
<gene>
    <name evidence="2" type="ordered locus">BCG9842_A0013</name>
</gene>
<dbReference type="EMBL" id="CP001188">
    <property type="protein sequence ID" value="ACK98816.1"/>
    <property type="molecule type" value="Genomic_DNA"/>
</dbReference>
<dbReference type="InterPro" id="IPR000421">
    <property type="entry name" value="FA58C"/>
</dbReference>
<dbReference type="Proteomes" id="UP000006744">
    <property type="component" value="Plasmid pG9842_140"/>
</dbReference>